<evidence type="ECO:0000313" key="4">
    <source>
        <dbReference type="Proteomes" id="UP000273828"/>
    </source>
</evidence>
<sequence length="181" mass="21116">MPRPEVAMRSRDELFTVLSNRRRRRVLYYLLQHDVKQVDLRTLVDVLSEWEYGESVDDLSWKQRKRVYTALHQSHLPKLAEAGAIEYERSRGQVTPTEEIGEYRIYLEYVPADDIPWYRYYLGLTAIAATLTGLVWLSVFPFSNLSGLALSTILVSVFAVSAIVHAHHSRWNQIEMSELFR</sequence>
<dbReference type="Gene3D" id="1.10.10.10">
    <property type="entry name" value="Winged helix-like DNA-binding domain superfamily/Winged helix DNA-binding domain"/>
    <property type="match status" value="1"/>
</dbReference>
<feature type="transmembrane region" description="Helical" evidence="1">
    <location>
        <begin position="120"/>
        <end position="139"/>
    </location>
</feature>
<keyword evidence="4" id="KW-1185">Reference proteome</keyword>
<dbReference type="InterPro" id="IPR055768">
    <property type="entry name" value="DUF7344"/>
</dbReference>
<gene>
    <name evidence="3" type="ORF">EA462_10505</name>
</gene>
<dbReference type="Proteomes" id="UP000273828">
    <property type="component" value="Unassembled WGS sequence"/>
</dbReference>
<feature type="transmembrane region" description="Helical" evidence="1">
    <location>
        <begin position="145"/>
        <end position="166"/>
    </location>
</feature>
<dbReference type="EMBL" id="REFY01000004">
    <property type="protein sequence ID" value="RQG89264.1"/>
    <property type="molecule type" value="Genomic_DNA"/>
</dbReference>
<keyword evidence="1" id="KW-1133">Transmembrane helix</keyword>
<dbReference type="OrthoDB" id="331021at2157"/>
<organism evidence="3 4">
    <name type="scientific">Natrarchaeobius halalkaliphilus</name>
    <dbReference type="NCBI Taxonomy" id="1679091"/>
    <lineage>
        <taxon>Archaea</taxon>
        <taxon>Methanobacteriati</taxon>
        <taxon>Methanobacteriota</taxon>
        <taxon>Stenosarchaea group</taxon>
        <taxon>Halobacteria</taxon>
        <taxon>Halobacteriales</taxon>
        <taxon>Natrialbaceae</taxon>
        <taxon>Natrarchaeobius</taxon>
    </lineage>
</organism>
<keyword evidence="1" id="KW-0812">Transmembrane</keyword>
<name>A0A3N6LQK4_9EURY</name>
<reference evidence="3 4" key="1">
    <citation type="submission" date="2018-10" db="EMBL/GenBank/DDBJ databases">
        <title>Natrarchaeobius chitinivorans gen. nov., sp. nov., and Natrarchaeobius haloalkaliphilus sp. nov., alkaliphilic, chitin-utilizing haloarchaea from hypersaline alkaline lakes.</title>
        <authorList>
            <person name="Sorokin D.Y."/>
            <person name="Elcheninov A.G."/>
            <person name="Kostrikina N.A."/>
            <person name="Bale N.J."/>
            <person name="Sinninghe Damste J.S."/>
            <person name="Khijniak T.V."/>
            <person name="Kublanov I.V."/>
            <person name="Toshchakov S.V."/>
        </authorList>
    </citation>
    <scope>NUCLEOTIDE SEQUENCE [LARGE SCALE GENOMIC DNA]</scope>
    <source>
        <strain evidence="3 4">AArcht-Sl</strain>
    </source>
</reference>
<keyword evidence="1" id="KW-0472">Membrane</keyword>
<dbReference type="Pfam" id="PF24035">
    <property type="entry name" value="DUF7344"/>
    <property type="match status" value="1"/>
</dbReference>
<dbReference type="AlphaFoldDB" id="A0A3N6LQK4"/>
<dbReference type="InterPro" id="IPR036388">
    <property type="entry name" value="WH-like_DNA-bd_sf"/>
</dbReference>
<protein>
    <recommendedName>
        <fullName evidence="2">DUF7344 domain-containing protein</fullName>
    </recommendedName>
</protein>
<accession>A0A3N6LQK4</accession>
<feature type="domain" description="DUF7344" evidence="2">
    <location>
        <begin position="15"/>
        <end position="95"/>
    </location>
</feature>
<evidence type="ECO:0000259" key="2">
    <source>
        <dbReference type="Pfam" id="PF24035"/>
    </source>
</evidence>
<comment type="caution">
    <text evidence="3">The sequence shown here is derived from an EMBL/GenBank/DDBJ whole genome shotgun (WGS) entry which is preliminary data.</text>
</comment>
<evidence type="ECO:0000313" key="3">
    <source>
        <dbReference type="EMBL" id="RQG89264.1"/>
    </source>
</evidence>
<proteinExistence type="predicted"/>
<evidence type="ECO:0000256" key="1">
    <source>
        <dbReference type="SAM" id="Phobius"/>
    </source>
</evidence>